<dbReference type="SUPFAM" id="SSF47226">
    <property type="entry name" value="Histidine-containing phosphotransfer domain, HPT domain"/>
    <property type="match status" value="1"/>
</dbReference>
<dbReference type="SUPFAM" id="SSF158472">
    <property type="entry name" value="HAMP domain-like"/>
    <property type="match status" value="1"/>
</dbReference>
<evidence type="ECO:0000313" key="20">
    <source>
        <dbReference type="EMBL" id="AFL73329.1"/>
    </source>
</evidence>
<keyword evidence="8" id="KW-0067">ATP-binding</keyword>
<dbReference type="GO" id="GO:0005886">
    <property type="term" value="C:plasma membrane"/>
    <property type="evidence" value="ECO:0007669"/>
    <property type="project" value="UniProtKB-SubCell"/>
</dbReference>
<dbReference type="STRING" id="765911.Thivi_1315"/>
<accession>I3Y8L1</accession>
<dbReference type="CDD" id="cd17546">
    <property type="entry name" value="REC_hyHK_CKI1_RcsC-like"/>
    <property type="match status" value="1"/>
</dbReference>
<keyword evidence="14" id="KW-0175">Coiled coil</keyword>
<dbReference type="Gene3D" id="1.20.120.160">
    <property type="entry name" value="HPT domain"/>
    <property type="match status" value="1"/>
</dbReference>
<evidence type="ECO:0000259" key="17">
    <source>
        <dbReference type="PROSITE" id="PS50110"/>
    </source>
</evidence>
<dbReference type="Pfam" id="PF00672">
    <property type="entry name" value="HAMP"/>
    <property type="match status" value="1"/>
</dbReference>
<keyword evidence="21" id="KW-1185">Reference proteome</keyword>
<proteinExistence type="predicted"/>
<evidence type="ECO:0000259" key="16">
    <source>
        <dbReference type="PROSITE" id="PS50109"/>
    </source>
</evidence>
<feature type="domain" description="HPt" evidence="19">
    <location>
        <begin position="699"/>
        <end position="792"/>
    </location>
</feature>
<dbReference type="AlphaFoldDB" id="I3Y8L1"/>
<dbReference type="EMBL" id="CP003154">
    <property type="protein sequence ID" value="AFL73329.1"/>
    <property type="molecule type" value="Genomic_DNA"/>
</dbReference>
<dbReference type="OrthoDB" id="5563233at2"/>
<dbReference type="InterPro" id="IPR004358">
    <property type="entry name" value="Sig_transdc_His_kin-like_C"/>
</dbReference>
<evidence type="ECO:0000259" key="18">
    <source>
        <dbReference type="PROSITE" id="PS50885"/>
    </source>
</evidence>
<keyword evidence="15" id="KW-0812">Transmembrane</keyword>
<evidence type="ECO:0000256" key="5">
    <source>
        <dbReference type="ARBA" id="ARBA00022679"/>
    </source>
</evidence>
<evidence type="ECO:0000256" key="3">
    <source>
        <dbReference type="ARBA" id="ARBA00012438"/>
    </source>
</evidence>
<dbReference type="HOGENOM" id="CLU_000445_104_15_6"/>
<dbReference type="KEGG" id="tvi:Thivi_1315"/>
<feature type="domain" description="Response regulatory" evidence="17">
    <location>
        <begin position="535"/>
        <end position="655"/>
    </location>
</feature>
<dbReference type="Pfam" id="PF17152">
    <property type="entry name" value="CHASE8"/>
    <property type="match status" value="1"/>
</dbReference>
<evidence type="ECO:0000256" key="10">
    <source>
        <dbReference type="ARBA" id="ARBA00064003"/>
    </source>
</evidence>
<evidence type="ECO:0000256" key="8">
    <source>
        <dbReference type="ARBA" id="ARBA00022840"/>
    </source>
</evidence>
<sequence>MNWLKHLSIRYKLMLLMLAVATLVLVLSSLIHAFNERQGLQRTALGELHALAEMLAYNVASAVTFNDAEAARQTLAALKGRPQLIGAYVVNRDGVLFASYPEDASPLEDATTLAPAGVIDTLDHDQMHVIRSIEVDGDVIGQVHLVDGLDRVRAAISRSWWSSAVIFAVAVLAAMLLANGLHQPISRPLLSLAQVMETVSRERDYRVRIHDERGDEIGLLMRGFNAMLEQIQQRDLAPASYNETLERQVAARTRELEQTIAALAEARDRAEAASRAKSEFLATMSHEIRTPMNAVLGMAELLLKTDLDPQQRRFAYTIHRSGQALLDIINDILDFSKIEAGKLILDPHDFNPCELIEETVQLFTEMASARGLLLSARLPRELTARAHGDAARLRQILINLLGNALKFTERGEIVVRASVTFRADDRLLLAIEVEDTGPGIAPAIQATIFDAFSQGDGSTTRHHGGTGLGLAISQQLARLMEGDIQIESAPGQGARFTLRVRLDPARGLAEPTRISPEHGRATQLTANARAPLTGSVLLVEDNPVNREMATLMLEDLGLTVTPTVNGEEAVRAARGGDFALALMDCHMPVMDGFDATRAIRARERTTGGAARLPILALTANVEKGVRESCAACGMDGYLSKPFSQAQLQAAITPWLVAAPPPGPAFPSEERAPPDVAETMPETLDRAALDAIRRLQQPGQPDPLRIVFDLYRDSATSLMERIRLALDAGDAEELRRAAHSLKSSSANLGGQRFGTLCHELEALGRDGRMTVAADRFAIAEGEFGQLVEAIETFMQPLRGEEERDARVDRRG</sequence>
<dbReference type="SMART" id="SM00073">
    <property type="entry name" value="HPT"/>
    <property type="match status" value="1"/>
</dbReference>
<dbReference type="Gene3D" id="3.30.565.10">
    <property type="entry name" value="Histidine kinase-like ATPase, C-terminal domain"/>
    <property type="match status" value="1"/>
</dbReference>
<dbReference type="Pfam" id="PF01627">
    <property type="entry name" value="Hpt"/>
    <property type="match status" value="1"/>
</dbReference>
<organism evidence="20 21">
    <name type="scientific">Thiocystis violascens (strain ATCC 17096 / DSM 198 / 6111)</name>
    <name type="common">Chromatium violascens</name>
    <dbReference type="NCBI Taxonomy" id="765911"/>
    <lineage>
        <taxon>Bacteria</taxon>
        <taxon>Pseudomonadati</taxon>
        <taxon>Pseudomonadota</taxon>
        <taxon>Gammaproteobacteria</taxon>
        <taxon>Chromatiales</taxon>
        <taxon>Chromatiaceae</taxon>
        <taxon>Thiocystis</taxon>
    </lineage>
</organism>
<dbReference type="InterPro" id="IPR036641">
    <property type="entry name" value="HPT_dom_sf"/>
</dbReference>
<keyword evidence="6" id="KW-0547">Nucleotide-binding</keyword>
<keyword evidence="15" id="KW-1133">Transmembrane helix</keyword>
<dbReference type="InterPro" id="IPR036097">
    <property type="entry name" value="HisK_dim/P_sf"/>
</dbReference>
<evidence type="ECO:0000256" key="7">
    <source>
        <dbReference type="ARBA" id="ARBA00022777"/>
    </source>
</evidence>
<feature type="coiled-coil region" evidence="14">
    <location>
        <begin position="242"/>
        <end position="276"/>
    </location>
</feature>
<keyword evidence="5 20" id="KW-0808">Transferase</keyword>
<feature type="modified residue" description="Phosphohistidine" evidence="12">
    <location>
        <position position="738"/>
    </location>
</feature>
<comment type="catalytic activity">
    <reaction evidence="1">
        <text>ATP + protein L-histidine = ADP + protein N-phospho-L-histidine.</text>
        <dbReference type="EC" id="2.7.13.3"/>
    </reaction>
</comment>
<dbReference type="eggNOG" id="COG3850">
    <property type="taxonomic scope" value="Bacteria"/>
</dbReference>
<dbReference type="PROSITE" id="PS50894">
    <property type="entry name" value="HPT"/>
    <property type="match status" value="1"/>
</dbReference>
<dbReference type="Pfam" id="PF00512">
    <property type="entry name" value="HisKA"/>
    <property type="match status" value="1"/>
</dbReference>
<dbReference type="InterPro" id="IPR003660">
    <property type="entry name" value="HAMP_dom"/>
</dbReference>
<evidence type="ECO:0000259" key="19">
    <source>
        <dbReference type="PROSITE" id="PS50894"/>
    </source>
</evidence>
<dbReference type="RefSeq" id="WP_014777808.1">
    <property type="nucleotide sequence ID" value="NC_018012.1"/>
</dbReference>
<evidence type="ECO:0000313" key="21">
    <source>
        <dbReference type="Proteomes" id="UP000006062"/>
    </source>
</evidence>
<dbReference type="PRINTS" id="PR00344">
    <property type="entry name" value="BCTRLSENSOR"/>
</dbReference>
<dbReference type="CDD" id="cd00088">
    <property type="entry name" value="HPT"/>
    <property type="match status" value="1"/>
</dbReference>
<evidence type="ECO:0000256" key="13">
    <source>
        <dbReference type="PROSITE-ProRule" id="PRU00169"/>
    </source>
</evidence>
<dbReference type="GO" id="GO:0000155">
    <property type="term" value="F:phosphorelay sensor kinase activity"/>
    <property type="evidence" value="ECO:0007669"/>
    <property type="project" value="InterPro"/>
</dbReference>
<dbReference type="SMART" id="SM00304">
    <property type="entry name" value="HAMP"/>
    <property type="match status" value="2"/>
</dbReference>
<protein>
    <recommendedName>
        <fullName evidence="11">Sensory/regulatory protein RpfC</fullName>
        <ecNumber evidence="3">2.7.13.3</ecNumber>
    </recommendedName>
</protein>
<dbReference type="SUPFAM" id="SSF47384">
    <property type="entry name" value="Homodimeric domain of signal transducing histidine kinase"/>
    <property type="match status" value="1"/>
</dbReference>
<dbReference type="eggNOG" id="COG0784">
    <property type="taxonomic scope" value="Bacteria"/>
</dbReference>
<dbReference type="Gene3D" id="3.40.50.2300">
    <property type="match status" value="1"/>
</dbReference>
<feature type="domain" description="Histidine kinase" evidence="16">
    <location>
        <begin position="283"/>
        <end position="504"/>
    </location>
</feature>
<feature type="modified residue" description="4-aspartylphosphate" evidence="13">
    <location>
        <position position="584"/>
    </location>
</feature>
<evidence type="ECO:0000256" key="11">
    <source>
        <dbReference type="ARBA" id="ARBA00068150"/>
    </source>
</evidence>
<evidence type="ECO:0000256" key="1">
    <source>
        <dbReference type="ARBA" id="ARBA00000085"/>
    </source>
</evidence>
<dbReference type="SMART" id="SM00388">
    <property type="entry name" value="HisKA"/>
    <property type="match status" value="1"/>
</dbReference>
<dbReference type="SMART" id="SM00448">
    <property type="entry name" value="REC"/>
    <property type="match status" value="1"/>
</dbReference>
<dbReference type="SUPFAM" id="SSF55874">
    <property type="entry name" value="ATPase domain of HSP90 chaperone/DNA topoisomerase II/histidine kinase"/>
    <property type="match status" value="1"/>
</dbReference>
<feature type="domain" description="HAMP" evidence="18">
    <location>
        <begin position="183"/>
        <end position="236"/>
    </location>
</feature>
<dbReference type="PROSITE" id="PS50110">
    <property type="entry name" value="RESPONSE_REGULATORY"/>
    <property type="match status" value="1"/>
</dbReference>
<dbReference type="SMART" id="SM00387">
    <property type="entry name" value="HATPase_c"/>
    <property type="match status" value="1"/>
</dbReference>
<dbReference type="Gene3D" id="6.10.340.10">
    <property type="match status" value="1"/>
</dbReference>
<evidence type="ECO:0000256" key="14">
    <source>
        <dbReference type="SAM" id="Coils"/>
    </source>
</evidence>
<keyword evidence="15" id="KW-0472">Membrane</keyword>
<dbReference type="Gene3D" id="1.10.287.130">
    <property type="match status" value="1"/>
</dbReference>
<comment type="subunit">
    <text evidence="10">At low DSF concentrations, interacts with RpfF.</text>
</comment>
<gene>
    <name evidence="20" type="ordered locus">Thivi_1315</name>
</gene>
<reference evidence="20 21" key="1">
    <citation type="submission" date="2012-06" db="EMBL/GenBank/DDBJ databases">
        <title>Complete sequence of Thiocystis violascens DSM 198.</title>
        <authorList>
            <consortium name="US DOE Joint Genome Institute"/>
            <person name="Lucas S."/>
            <person name="Han J."/>
            <person name="Lapidus A."/>
            <person name="Cheng J.-F."/>
            <person name="Goodwin L."/>
            <person name="Pitluck S."/>
            <person name="Peters L."/>
            <person name="Ovchinnikova G."/>
            <person name="Teshima H."/>
            <person name="Detter J.C."/>
            <person name="Han C."/>
            <person name="Tapia R."/>
            <person name="Land M."/>
            <person name="Hauser L."/>
            <person name="Kyrpides N."/>
            <person name="Ivanova N."/>
            <person name="Pagani I."/>
            <person name="Vogl K."/>
            <person name="Liu Z."/>
            <person name="Frigaard N.-U."/>
            <person name="Bryant D."/>
            <person name="Woyke T."/>
        </authorList>
    </citation>
    <scope>NUCLEOTIDE SEQUENCE [LARGE SCALE GENOMIC DNA]</scope>
    <source>
        <strain evidence="21">ATCC 17096 / DSM 198 / 6111</strain>
    </source>
</reference>
<dbReference type="GO" id="GO:0005524">
    <property type="term" value="F:ATP binding"/>
    <property type="evidence" value="ECO:0007669"/>
    <property type="project" value="UniProtKB-KW"/>
</dbReference>
<dbReference type="CDD" id="cd00082">
    <property type="entry name" value="HisKA"/>
    <property type="match status" value="1"/>
</dbReference>
<dbReference type="FunFam" id="3.30.565.10:FF:000010">
    <property type="entry name" value="Sensor histidine kinase RcsC"/>
    <property type="match status" value="1"/>
</dbReference>
<dbReference type="SUPFAM" id="SSF52172">
    <property type="entry name" value="CheY-like"/>
    <property type="match status" value="1"/>
</dbReference>
<dbReference type="Pfam" id="PF00072">
    <property type="entry name" value="Response_reg"/>
    <property type="match status" value="1"/>
</dbReference>
<evidence type="ECO:0000256" key="15">
    <source>
        <dbReference type="SAM" id="Phobius"/>
    </source>
</evidence>
<dbReference type="InterPro" id="IPR005467">
    <property type="entry name" value="His_kinase_dom"/>
</dbReference>
<name>I3Y8L1_THIV6</name>
<dbReference type="Proteomes" id="UP000006062">
    <property type="component" value="Chromosome"/>
</dbReference>
<feature type="transmembrane region" description="Helical" evidence="15">
    <location>
        <begin position="160"/>
        <end position="181"/>
    </location>
</feature>
<dbReference type="Pfam" id="PF02518">
    <property type="entry name" value="HATPase_c"/>
    <property type="match status" value="1"/>
</dbReference>
<evidence type="ECO:0000256" key="6">
    <source>
        <dbReference type="ARBA" id="ARBA00022741"/>
    </source>
</evidence>
<keyword evidence="9" id="KW-0902">Two-component regulatory system</keyword>
<evidence type="ECO:0000256" key="4">
    <source>
        <dbReference type="ARBA" id="ARBA00022553"/>
    </source>
</evidence>
<evidence type="ECO:0000256" key="12">
    <source>
        <dbReference type="PROSITE-ProRule" id="PRU00110"/>
    </source>
</evidence>
<dbReference type="PANTHER" id="PTHR45339">
    <property type="entry name" value="HYBRID SIGNAL TRANSDUCTION HISTIDINE KINASE J"/>
    <property type="match status" value="1"/>
</dbReference>
<dbReference type="InterPro" id="IPR008207">
    <property type="entry name" value="Sig_transdc_His_kin_Hpt_dom"/>
</dbReference>
<dbReference type="InterPro" id="IPR001789">
    <property type="entry name" value="Sig_transdc_resp-reg_receiver"/>
</dbReference>
<dbReference type="CDD" id="cd16922">
    <property type="entry name" value="HATPase_EvgS-ArcB-TorS-like"/>
    <property type="match status" value="1"/>
</dbReference>
<dbReference type="InterPro" id="IPR033417">
    <property type="entry name" value="CHASE8"/>
</dbReference>
<evidence type="ECO:0000256" key="9">
    <source>
        <dbReference type="ARBA" id="ARBA00023012"/>
    </source>
</evidence>
<dbReference type="InterPro" id="IPR003661">
    <property type="entry name" value="HisK_dim/P_dom"/>
</dbReference>
<dbReference type="eggNOG" id="COG2198">
    <property type="taxonomic scope" value="Bacteria"/>
</dbReference>
<dbReference type="InterPro" id="IPR011006">
    <property type="entry name" value="CheY-like_superfamily"/>
</dbReference>
<dbReference type="eggNOG" id="COG2205">
    <property type="taxonomic scope" value="Bacteria"/>
</dbReference>
<keyword evidence="7 20" id="KW-0418">Kinase</keyword>
<dbReference type="InterPro" id="IPR036890">
    <property type="entry name" value="HATPase_C_sf"/>
</dbReference>
<dbReference type="InterPro" id="IPR003594">
    <property type="entry name" value="HATPase_dom"/>
</dbReference>
<dbReference type="PROSITE" id="PS50885">
    <property type="entry name" value="HAMP"/>
    <property type="match status" value="1"/>
</dbReference>
<evidence type="ECO:0000256" key="2">
    <source>
        <dbReference type="ARBA" id="ARBA00004370"/>
    </source>
</evidence>
<dbReference type="FunFam" id="1.10.287.130:FF:000002">
    <property type="entry name" value="Two-component osmosensing histidine kinase"/>
    <property type="match status" value="1"/>
</dbReference>
<dbReference type="EC" id="2.7.13.3" evidence="3"/>
<dbReference type="CDD" id="cd06225">
    <property type="entry name" value="HAMP"/>
    <property type="match status" value="1"/>
</dbReference>
<comment type="subcellular location">
    <subcellularLocation>
        <location evidence="2">Membrane</location>
    </subcellularLocation>
</comment>
<keyword evidence="4 13" id="KW-0597">Phosphoprotein</keyword>
<dbReference type="PROSITE" id="PS50109">
    <property type="entry name" value="HIS_KIN"/>
    <property type="match status" value="1"/>
</dbReference>
<dbReference type="PANTHER" id="PTHR45339:SF5">
    <property type="entry name" value="HISTIDINE KINASE"/>
    <property type="match status" value="1"/>
</dbReference>